<evidence type="ECO:0000313" key="3">
    <source>
        <dbReference type="EMBL" id="AUH32359.1"/>
    </source>
</evidence>
<dbReference type="Proteomes" id="UP000233742">
    <property type="component" value="Chromosome"/>
</dbReference>
<dbReference type="InterPro" id="IPR011089">
    <property type="entry name" value="GmrSD_C"/>
</dbReference>
<dbReference type="Pfam" id="PF07510">
    <property type="entry name" value="GmrSD_C"/>
    <property type="match status" value="1"/>
</dbReference>
<evidence type="ECO:0000259" key="1">
    <source>
        <dbReference type="Pfam" id="PF03235"/>
    </source>
</evidence>
<dbReference type="OrthoDB" id="9798761at2"/>
<feature type="domain" description="GmrSD restriction endonucleases C-terminal" evidence="2">
    <location>
        <begin position="434"/>
        <end position="579"/>
    </location>
</feature>
<dbReference type="RefSeq" id="WP_101459034.1">
    <property type="nucleotide sequence ID" value="NZ_CP025408.1"/>
</dbReference>
<dbReference type="InterPro" id="IPR004919">
    <property type="entry name" value="GmrSD_N"/>
</dbReference>
<sequence>MTVQRIESKDCSIKDLFHQFYAVPDYQREYVWGPEEVEQLLSDIRGEMGEASNPEAPEYFIGSIVVCPSNNIDDVLDLIDGQQRMTTLYILLCAIRDRLKDLGAAELTTLKSQIADSTVDDIGNETFRHRLELQYEDSGDALTHIATGRPIGNATTTSMNNMAVAHHVAKKFLAAEFDEDPNALRAFYGYLTNKVKLIRIQTEDVAKALKIFETINDRGVGLNSMDLLKNLLFMKTAPDKFDKLKASWKELQDVIYDMREKPLRFLRYFIVSRYNVDIIREDEIYGWFSSRDSEIGYSKDPNAFVRELISAARAYSNFRSGNDQNGKRNRYLDNMRLLGGSAARQHLILLLAGRHLEPELFDRLAAEVENLFFCYVITREPTRTFERNFARWATELRKVNSLEQFDTFISERFDKEKATLANRFDDAIGRLELGKLQLYRMVYILGKLSQQVDINAYGETPGTAWLDHYMSSGFEIEHIYPQNPTPDALEEFGEISDPTIVQRLGNLVLAEKSINASLGNRPYSEKRPVYQQSKLLLTRALSERPKVGANTRIDRAVAKIEPYPNWNEGSINDRQKALGTLSRAIWGMPERQQAFGT</sequence>
<accession>A0A2K9EDI9</accession>
<dbReference type="KEGG" id="paro:CUV01_02205"/>
<dbReference type="Pfam" id="PF03235">
    <property type="entry name" value="GmrSD_N"/>
    <property type="match status" value="1"/>
</dbReference>
<dbReference type="AlphaFoldDB" id="A0A2K9EDI9"/>
<gene>
    <name evidence="3" type="ORF">CUV01_02205</name>
</gene>
<name>A0A2K9EDI9_9RHOB</name>
<reference evidence="3 4" key="1">
    <citation type="submission" date="2017-12" db="EMBL/GenBank/DDBJ databases">
        <authorList>
            <person name="Hurst M.R.H."/>
        </authorList>
    </citation>
    <scope>NUCLEOTIDE SEQUENCE [LARGE SCALE GENOMIC DNA]</scope>
    <source>
        <strain evidence="3 4">BM15</strain>
    </source>
</reference>
<evidence type="ECO:0000259" key="2">
    <source>
        <dbReference type="Pfam" id="PF07510"/>
    </source>
</evidence>
<protein>
    <submittedName>
        <fullName evidence="3">DUF262 domain-containing protein</fullName>
    </submittedName>
</protein>
<dbReference type="EMBL" id="CP025408">
    <property type="protein sequence ID" value="AUH32359.1"/>
    <property type="molecule type" value="Genomic_DNA"/>
</dbReference>
<proteinExistence type="predicted"/>
<dbReference type="PANTHER" id="PTHR35149">
    <property type="entry name" value="SLL5132 PROTEIN"/>
    <property type="match status" value="1"/>
</dbReference>
<feature type="domain" description="GmrSD restriction endonucleases N-terminal" evidence="1">
    <location>
        <begin position="14"/>
        <end position="233"/>
    </location>
</feature>
<keyword evidence="4" id="KW-1185">Reference proteome</keyword>
<organism evidence="3 4">
    <name type="scientific">Paracoccus tegillarcae</name>
    <dbReference type="NCBI Taxonomy" id="1529068"/>
    <lineage>
        <taxon>Bacteria</taxon>
        <taxon>Pseudomonadati</taxon>
        <taxon>Pseudomonadota</taxon>
        <taxon>Alphaproteobacteria</taxon>
        <taxon>Rhodobacterales</taxon>
        <taxon>Paracoccaceae</taxon>
        <taxon>Paracoccus</taxon>
    </lineage>
</organism>
<dbReference type="PANTHER" id="PTHR35149:SF2">
    <property type="entry name" value="DUF262 DOMAIN-CONTAINING PROTEIN"/>
    <property type="match status" value="1"/>
</dbReference>
<evidence type="ECO:0000313" key="4">
    <source>
        <dbReference type="Proteomes" id="UP000233742"/>
    </source>
</evidence>